<comment type="caution">
    <text evidence="1">The sequence shown here is derived from an EMBL/GenBank/DDBJ whole genome shotgun (WGS) entry which is preliminary data.</text>
</comment>
<dbReference type="AlphaFoldDB" id="A0AAE1W300"/>
<reference evidence="1" key="1">
    <citation type="submission" date="2020-06" db="EMBL/GenBank/DDBJ databases">
        <authorList>
            <person name="Li T."/>
            <person name="Hu X."/>
            <person name="Zhang T."/>
            <person name="Song X."/>
            <person name="Zhang H."/>
            <person name="Dai N."/>
            <person name="Sheng W."/>
            <person name="Hou X."/>
            <person name="Wei L."/>
        </authorList>
    </citation>
    <scope>NUCLEOTIDE SEQUENCE</scope>
    <source>
        <strain evidence="1">K16</strain>
        <tissue evidence="1">Leaf</tissue>
    </source>
</reference>
<sequence length="169" mass="19340">MFLLFKLVDEIFEKVQGITGNDESITKASVKSTVLMTGQRLCYGVASADVDILEDESGCDLWCWEKPKTELVKELKLTTNREPTFDDELVMEKLVDGWVENDVNGRLSGVKVDRPLSNCQKQPRIKQLLQFDKSYMSAFYGVWPRKKASSSLKFVFAIKQILPEEYFPT</sequence>
<organism evidence="1 2">
    <name type="scientific">Sesamum angolense</name>
    <dbReference type="NCBI Taxonomy" id="2727404"/>
    <lineage>
        <taxon>Eukaryota</taxon>
        <taxon>Viridiplantae</taxon>
        <taxon>Streptophyta</taxon>
        <taxon>Embryophyta</taxon>
        <taxon>Tracheophyta</taxon>
        <taxon>Spermatophyta</taxon>
        <taxon>Magnoliopsida</taxon>
        <taxon>eudicotyledons</taxon>
        <taxon>Gunneridae</taxon>
        <taxon>Pentapetalae</taxon>
        <taxon>asterids</taxon>
        <taxon>lamiids</taxon>
        <taxon>Lamiales</taxon>
        <taxon>Pedaliaceae</taxon>
        <taxon>Sesamum</taxon>
    </lineage>
</organism>
<dbReference type="Proteomes" id="UP001289374">
    <property type="component" value="Unassembled WGS sequence"/>
</dbReference>
<gene>
    <name evidence="1" type="ORF">Sango_2702100</name>
</gene>
<accession>A0AAE1W300</accession>
<evidence type="ECO:0000313" key="2">
    <source>
        <dbReference type="Proteomes" id="UP001289374"/>
    </source>
</evidence>
<name>A0AAE1W300_9LAMI</name>
<evidence type="ECO:0000313" key="1">
    <source>
        <dbReference type="EMBL" id="KAK4385781.1"/>
    </source>
</evidence>
<reference evidence="1" key="2">
    <citation type="journal article" date="2024" name="Plant">
        <title>Genomic evolution and insights into agronomic trait innovations of Sesamum species.</title>
        <authorList>
            <person name="Miao H."/>
            <person name="Wang L."/>
            <person name="Qu L."/>
            <person name="Liu H."/>
            <person name="Sun Y."/>
            <person name="Le M."/>
            <person name="Wang Q."/>
            <person name="Wei S."/>
            <person name="Zheng Y."/>
            <person name="Lin W."/>
            <person name="Duan Y."/>
            <person name="Cao H."/>
            <person name="Xiong S."/>
            <person name="Wang X."/>
            <person name="Wei L."/>
            <person name="Li C."/>
            <person name="Ma Q."/>
            <person name="Ju M."/>
            <person name="Zhao R."/>
            <person name="Li G."/>
            <person name="Mu C."/>
            <person name="Tian Q."/>
            <person name="Mei H."/>
            <person name="Zhang T."/>
            <person name="Gao T."/>
            <person name="Zhang H."/>
        </authorList>
    </citation>
    <scope>NUCLEOTIDE SEQUENCE</scope>
    <source>
        <strain evidence="1">K16</strain>
    </source>
</reference>
<proteinExistence type="predicted"/>
<protein>
    <submittedName>
        <fullName evidence="1">Chromatin assembly factor 1 subunit FSM</fullName>
    </submittedName>
</protein>
<dbReference type="EMBL" id="JACGWL010000016">
    <property type="protein sequence ID" value="KAK4385781.1"/>
    <property type="molecule type" value="Genomic_DNA"/>
</dbReference>
<keyword evidence="2" id="KW-1185">Reference proteome</keyword>